<feature type="region of interest" description="Disordered" evidence="1">
    <location>
        <begin position="139"/>
        <end position="163"/>
    </location>
</feature>
<sequence>MSGAVTHSRLLSVEDQHIRLQNSVCHVTSAVHVNHKKRKKHEKAIQKLTTTLAPTNGSKGTNIMVALAHHLFSQLVPGKKYEVDKYAKQIPKQCDCGCKARICEGNTSLGSLGTWHGRVDILLNHTIAVAFLQELTDKDDEGETDDSGEDSNEDEPRSKQRKMDSCGICVKEKTAKKHDNILLDQKVMKQILAEAITNGFAQVNMNSTALSHFLIPTFGTTSEHVTICLYDSENDYLLHIQEHLELWCPGEMSDQLNVMTIVVIWLFLNFVTFTQKKLHNVVDLDKSGLHQELKGRLDYYKKATTKGNFVSPTSGALMWTFLNPTAKPRKNFFDHLNFV</sequence>
<evidence type="ECO:0000256" key="1">
    <source>
        <dbReference type="SAM" id="MobiDB-lite"/>
    </source>
</evidence>
<protein>
    <submittedName>
        <fullName evidence="2">Uncharacterized protein</fullName>
    </submittedName>
</protein>
<dbReference type="Proteomes" id="UP000242188">
    <property type="component" value="Unassembled WGS sequence"/>
</dbReference>
<organism evidence="2 3">
    <name type="scientific">Mizuhopecten yessoensis</name>
    <name type="common">Japanese scallop</name>
    <name type="synonym">Patinopecten yessoensis</name>
    <dbReference type="NCBI Taxonomy" id="6573"/>
    <lineage>
        <taxon>Eukaryota</taxon>
        <taxon>Metazoa</taxon>
        <taxon>Spiralia</taxon>
        <taxon>Lophotrochozoa</taxon>
        <taxon>Mollusca</taxon>
        <taxon>Bivalvia</taxon>
        <taxon>Autobranchia</taxon>
        <taxon>Pteriomorphia</taxon>
        <taxon>Pectinida</taxon>
        <taxon>Pectinoidea</taxon>
        <taxon>Pectinidae</taxon>
        <taxon>Mizuhopecten</taxon>
    </lineage>
</organism>
<name>A0A210QL25_MIZYE</name>
<evidence type="ECO:0000313" key="2">
    <source>
        <dbReference type="EMBL" id="OWF49447.1"/>
    </source>
</evidence>
<reference evidence="2 3" key="1">
    <citation type="journal article" date="2017" name="Nat. Ecol. Evol.">
        <title>Scallop genome provides insights into evolution of bilaterian karyotype and development.</title>
        <authorList>
            <person name="Wang S."/>
            <person name="Zhang J."/>
            <person name="Jiao W."/>
            <person name="Li J."/>
            <person name="Xun X."/>
            <person name="Sun Y."/>
            <person name="Guo X."/>
            <person name="Huan P."/>
            <person name="Dong B."/>
            <person name="Zhang L."/>
            <person name="Hu X."/>
            <person name="Sun X."/>
            <person name="Wang J."/>
            <person name="Zhao C."/>
            <person name="Wang Y."/>
            <person name="Wang D."/>
            <person name="Huang X."/>
            <person name="Wang R."/>
            <person name="Lv J."/>
            <person name="Li Y."/>
            <person name="Zhang Z."/>
            <person name="Liu B."/>
            <person name="Lu W."/>
            <person name="Hui Y."/>
            <person name="Liang J."/>
            <person name="Zhou Z."/>
            <person name="Hou R."/>
            <person name="Li X."/>
            <person name="Liu Y."/>
            <person name="Li H."/>
            <person name="Ning X."/>
            <person name="Lin Y."/>
            <person name="Zhao L."/>
            <person name="Xing Q."/>
            <person name="Dou J."/>
            <person name="Li Y."/>
            <person name="Mao J."/>
            <person name="Guo H."/>
            <person name="Dou H."/>
            <person name="Li T."/>
            <person name="Mu C."/>
            <person name="Jiang W."/>
            <person name="Fu Q."/>
            <person name="Fu X."/>
            <person name="Miao Y."/>
            <person name="Liu J."/>
            <person name="Yu Q."/>
            <person name="Li R."/>
            <person name="Liao H."/>
            <person name="Li X."/>
            <person name="Kong Y."/>
            <person name="Jiang Z."/>
            <person name="Chourrout D."/>
            <person name="Li R."/>
            <person name="Bao Z."/>
        </authorList>
    </citation>
    <scope>NUCLEOTIDE SEQUENCE [LARGE SCALE GENOMIC DNA]</scope>
    <source>
        <strain evidence="2 3">PY_sf001</strain>
    </source>
</reference>
<feature type="compositionally biased region" description="Basic and acidic residues" evidence="1">
    <location>
        <begin position="154"/>
        <end position="163"/>
    </location>
</feature>
<evidence type="ECO:0000313" key="3">
    <source>
        <dbReference type="Proteomes" id="UP000242188"/>
    </source>
</evidence>
<feature type="compositionally biased region" description="Acidic residues" evidence="1">
    <location>
        <begin position="139"/>
        <end position="153"/>
    </location>
</feature>
<dbReference type="EMBL" id="NEDP02003109">
    <property type="protein sequence ID" value="OWF49447.1"/>
    <property type="molecule type" value="Genomic_DNA"/>
</dbReference>
<proteinExistence type="predicted"/>
<comment type="caution">
    <text evidence="2">The sequence shown here is derived from an EMBL/GenBank/DDBJ whole genome shotgun (WGS) entry which is preliminary data.</text>
</comment>
<gene>
    <name evidence="2" type="ORF">KP79_PYT19472</name>
</gene>
<dbReference type="AlphaFoldDB" id="A0A210QL25"/>
<dbReference type="OrthoDB" id="6089171at2759"/>
<accession>A0A210QL25</accession>
<keyword evidence="3" id="KW-1185">Reference proteome</keyword>